<evidence type="ECO:0000313" key="12">
    <source>
        <dbReference type="Proteomes" id="UP000612712"/>
    </source>
</evidence>
<dbReference type="CDD" id="cd17503">
    <property type="entry name" value="MFS_LmrB_MDR_like"/>
    <property type="match status" value="1"/>
</dbReference>
<feature type="transmembrane region" description="Helical" evidence="9">
    <location>
        <begin position="329"/>
        <end position="352"/>
    </location>
</feature>
<comment type="similarity">
    <text evidence="2">Belongs to the major facilitator superfamily. EmrB family.</text>
</comment>
<keyword evidence="4" id="KW-1003">Cell membrane</keyword>
<evidence type="ECO:0000256" key="8">
    <source>
        <dbReference type="SAM" id="MobiDB-lite"/>
    </source>
</evidence>
<name>A0A8H9Y9P3_9CORY</name>
<dbReference type="InterPro" id="IPR004638">
    <property type="entry name" value="EmrB-like"/>
</dbReference>
<feature type="transmembrane region" description="Helical" evidence="9">
    <location>
        <begin position="298"/>
        <end position="323"/>
    </location>
</feature>
<feature type="transmembrane region" description="Helical" evidence="9">
    <location>
        <begin position="77"/>
        <end position="97"/>
    </location>
</feature>
<keyword evidence="7 9" id="KW-0472">Membrane</keyword>
<sequence length="507" mass="52177">MPTPDHDRGPTTTPDAGAPAARPASPGDVPPMPPATRLLIGILVAAAFVVILNETTLSVAMPVIMDQFAVTPGAAQWLTTGFMVTTAVVIPLTGWILQRFSTRAVYIAALTIFLAGTLVAAFAPVFAVLLLGRIVQAVGTALVMPLLMTTIIELVPMERRGSVFGLMSVVIAAAPALGPTVSGLILEGLGWRWIFGVMTPLIVIMLVVGAVLVKNVGQAGRPVLDVPSVGLSAVGFAAALYGLSGLGEIAQGAAPFVPVGSLVVGLVVLAVFVRRQERLRRGGRSPLLNLEPMRIREFVLSLVLLLLAFGMLFGFIILMPLFAQDVMGLSQFTTGLTTLPGGVVMAVTGPLVGRAFDVRGTRPLIIPGAACLTVAMVGLALMTESTSAWYLTGVTVILNLGVGLVMTPLMSNALAAVPERIASHGSAIVNTFQQVAGAAGATVLVAVMGIGSALAAGPGAGPRETLSAGIHVAFITAAVVSVALLVATVVLRLDVVDHRRDADRVGD</sequence>
<feature type="compositionally biased region" description="Low complexity" evidence="8">
    <location>
        <begin position="10"/>
        <end position="27"/>
    </location>
</feature>
<dbReference type="PROSITE" id="PS50850">
    <property type="entry name" value="MFS"/>
    <property type="match status" value="1"/>
</dbReference>
<evidence type="ECO:0000256" key="7">
    <source>
        <dbReference type="ARBA" id="ARBA00023136"/>
    </source>
</evidence>
<evidence type="ECO:0000256" key="5">
    <source>
        <dbReference type="ARBA" id="ARBA00022692"/>
    </source>
</evidence>
<dbReference type="PANTHER" id="PTHR42718">
    <property type="entry name" value="MAJOR FACILITATOR SUPERFAMILY MULTIDRUG TRANSPORTER MFSC"/>
    <property type="match status" value="1"/>
</dbReference>
<proteinExistence type="inferred from homology"/>
<feature type="transmembrane region" description="Helical" evidence="9">
    <location>
        <begin position="388"/>
        <end position="414"/>
    </location>
</feature>
<keyword evidence="6 9" id="KW-1133">Transmembrane helix</keyword>
<feature type="region of interest" description="Disordered" evidence="8">
    <location>
        <begin position="1"/>
        <end position="29"/>
    </location>
</feature>
<evidence type="ECO:0000259" key="10">
    <source>
        <dbReference type="PROSITE" id="PS50850"/>
    </source>
</evidence>
<dbReference type="Proteomes" id="UP000612712">
    <property type="component" value="Unassembled WGS sequence"/>
</dbReference>
<keyword evidence="3" id="KW-0813">Transport</keyword>
<dbReference type="PANTHER" id="PTHR42718:SF9">
    <property type="entry name" value="MAJOR FACILITATOR SUPERFAMILY MULTIDRUG TRANSPORTER MFSC"/>
    <property type="match status" value="1"/>
</dbReference>
<comment type="subcellular location">
    <subcellularLocation>
        <location evidence="1">Cell membrane</location>
        <topology evidence="1">Multi-pass membrane protein</topology>
    </subcellularLocation>
</comment>
<dbReference type="EMBL" id="JACHWT010000004">
    <property type="protein sequence ID" value="MBB3115913.1"/>
    <property type="molecule type" value="Genomic_DNA"/>
</dbReference>
<keyword evidence="5 9" id="KW-0812">Transmembrane</keyword>
<comment type="caution">
    <text evidence="11">The sequence shown here is derived from an EMBL/GenBank/DDBJ whole genome shotgun (WGS) entry which is preliminary data.</text>
</comment>
<dbReference type="SUPFAM" id="SSF103473">
    <property type="entry name" value="MFS general substrate transporter"/>
    <property type="match status" value="1"/>
</dbReference>
<evidence type="ECO:0000256" key="4">
    <source>
        <dbReference type="ARBA" id="ARBA00022475"/>
    </source>
</evidence>
<gene>
    <name evidence="11" type="ORF">FHU32_001132</name>
</gene>
<feature type="domain" description="Major facilitator superfamily (MFS) profile" evidence="10">
    <location>
        <begin position="39"/>
        <end position="496"/>
    </location>
</feature>
<accession>A0A8H9Y9P3</accession>
<evidence type="ECO:0000313" key="11">
    <source>
        <dbReference type="EMBL" id="MBB3115913.1"/>
    </source>
</evidence>
<dbReference type="NCBIfam" id="TIGR00711">
    <property type="entry name" value="efflux_EmrB"/>
    <property type="match status" value="1"/>
</dbReference>
<feature type="transmembrane region" description="Helical" evidence="9">
    <location>
        <begin position="249"/>
        <end position="273"/>
    </location>
</feature>
<feature type="transmembrane region" description="Helical" evidence="9">
    <location>
        <begin position="104"/>
        <end position="131"/>
    </location>
</feature>
<organism evidence="11 12">
    <name type="scientific">Corynebacterium bovis DSM 20582 = CIP 54.80</name>
    <dbReference type="NCBI Taxonomy" id="927655"/>
    <lineage>
        <taxon>Bacteria</taxon>
        <taxon>Bacillati</taxon>
        <taxon>Actinomycetota</taxon>
        <taxon>Actinomycetes</taxon>
        <taxon>Mycobacteriales</taxon>
        <taxon>Corynebacteriaceae</taxon>
        <taxon>Corynebacterium</taxon>
    </lineage>
</organism>
<feature type="transmembrane region" description="Helical" evidence="9">
    <location>
        <begin position="191"/>
        <end position="212"/>
    </location>
</feature>
<evidence type="ECO:0000256" key="6">
    <source>
        <dbReference type="ARBA" id="ARBA00022989"/>
    </source>
</evidence>
<feature type="transmembrane region" description="Helical" evidence="9">
    <location>
        <begin position="364"/>
        <end position="382"/>
    </location>
</feature>
<feature type="transmembrane region" description="Helical" evidence="9">
    <location>
        <begin position="163"/>
        <end position="185"/>
    </location>
</feature>
<dbReference type="GO" id="GO:0005886">
    <property type="term" value="C:plasma membrane"/>
    <property type="evidence" value="ECO:0007669"/>
    <property type="project" value="UniProtKB-SubCell"/>
</dbReference>
<dbReference type="InterPro" id="IPR020846">
    <property type="entry name" value="MFS_dom"/>
</dbReference>
<feature type="transmembrane region" description="Helical" evidence="9">
    <location>
        <begin position="224"/>
        <end position="243"/>
    </location>
</feature>
<dbReference type="InterPro" id="IPR036259">
    <property type="entry name" value="MFS_trans_sf"/>
</dbReference>
<evidence type="ECO:0000256" key="9">
    <source>
        <dbReference type="SAM" id="Phobius"/>
    </source>
</evidence>
<dbReference type="Gene3D" id="1.20.1720.10">
    <property type="entry name" value="Multidrug resistance protein D"/>
    <property type="match status" value="1"/>
</dbReference>
<evidence type="ECO:0000256" key="2">
    <source>
        <dbReference type="ARBA" id="ARBA00008537"/>
    </source>
</evidence>
<dbReference type="AlphaFoldDB" id="A0A8H9Y9P3"/>
<dbReference type="RefSeq" id="WP_010268130.1">
    <property type="nucleotide sequence ID" value="NZ_AENJ01000152.1"/>
</dbReference>
<dbReference type="InterPro" id="IPR011701">
    <property type="entry name" value="MFS"/>
</dbReference>
<dbReference type="GO" id="GO:0022857">
    <property type="term" value="F:transmembrane transporter activity"/>
    <property type="evidence" value="ECO:0007669"/>
    <property type="project" value="InterPro"/>
</dbReference>
<feature type="transmembrane region" description="Helical" evidence="9">
    <location>
        <begin position="137"/>
        <end position="156"/>
    </location>
</feature>
<evidence type="ECO:0000256" key="3">
    <source>
        <dbReference type="ARBA" id="ARBA00022448"/>
    </source>
</evidence>
<feature type="transmembrane region" description="Helical" evidence="9">
    <location>
        <begin position="468"/>
        <end position="491"/>
    </location>
</feature>
<dbReference type="Gene3D" id="1.20.1250.20">
    <property type="entry name" value="MFS general substrate transporter like domains"/>
    <property type="match status" value="1"/>
</dbReference>
<dbReference type="Pfam" id="PF07690">
    <property type="entry name" value="MFS_1"/>
    <property type="match status" value="1"/>
</dbReference>
<evidence type="ECO:0000256" key="1">
    <source>
        <dbReference type="ARBA" id="ARBA00004651"/>
    </source>
</evidence>
<feature type="transmembrane region" description="Helical" evidence="9">
    <location>
        <begin position="38"/>
        <end position="65"/>
    </location>
</feature>
<protein>
    <submittedName>
        <fullName evidence="11">DHA2 family lincomycin resistance protein-like MFS transporter</fullName>
    </submittedName>
</protein>
<feature type="transmembrane region" description="Helical" evidence="9">
    <location>
        <begin position="435"/>
        <end position="456"/>
    </location>
</feature>
<dbReference type="PRINTS" id="PR01036">
    <property type="entry name" value="TCRTETB"/>
</dbReference>
<reference evidence="11" key="1">
    <citation type="submission" date="2020-08" db="EMBL/GenBank/DDBJ databases">
        <title>Sequencing the genomes of 1000 actinobacteria strains.</title>
        <authorList>
            <person name="Klenk H.-P."/>
        </authorList>
    </citation>
    <scope>NUCLEOTIDE SEQUENCE</scope>
    <source>
        <strain evidence="11">DSM 20582</strain>
    </source>
</reference>